<evidence type="ECO:0008006" key="9">
    <source>
        <dbReference type="Google" id="ProtNLM"/>
    </source>
</evidence>
<evidence type="ECO:0000313" key="7">
    <source>
        <dbReference type="EMBL" id="PSB92345.1"/>
    </source>
</evidence>
<evidence type="ECO:0000256" key="5">
    <source>
        <dbReference type="ARBA" id="ARBA00023136"/>
    </source>
</evidence>
<evidence type="ECO:0000313" key="8">
    <source>
        <dbReference type="Proteomes" id="UP000242660"/>
    </source>
</evidence>
<evidence type="ECO:0000256" key="6">
    <source>
        <dbReference type="SAM" id="Phobius"/>
    </source>
</evidence>
<comment type="caution">
    <text evidence="7">The sequence shown here is derived from an EMBL/GenBank/DDBJ whole genome shotgun (WGS) entry which is preliminary data.</text>
</comment>
<keyword evidence="5 6" id="KW-0472">Membrane</keyword>
<evidence type="ECO:0000256" key="4">
    <source>
        <dbReference type="ARBA" id="ARBA00022989"/>
    </source>
</evidence>
<dbReference type="Proteomes" id="UP000242660">
    <property type="component" value="Unassembled WGS sequence"/>
</dbReference>
<sequence length="406" mass="44346">MLYRIILRNILWMLLERSSQIVAGIIVSGLLARGLGAAQFGLFQYSQSLVFLASAITLLCSAEVVLPRLVDKTEVVRQHVMVHALVLRIGAAIVTYALLAIYALFVSEPILRGVILWLGIALLLREPFGVITTWLQIKNFNRPSVQANLIALAIKVLLITILYFLKASLVAFSVVYAIEALIAAAILVIYYRWQIPVHRISWNPTLLRELLHSGMTFWAGLLLMFFFKRIDQLVLKLVIPLSELGTYVAAMQITENFVLVAPIIANSLATPFFLQVKDTIVARRNAWKATVIIVTSGTCLAVPIALFSPSIIHLIYGPAFTEAAKILRISALLGILVFADAALNLSLVRRGEGHWIIAKWLSASGAAFATVTSLAPHLGALAGLAGYGVGYVVAIAVGVWLTGRDQ</sequence>
<feature type="transmembrane region" description="Helical" evidence="6">
    <location>
        <begin position="49"/>
        <end position="70"/>
    </location>
</feature>
<dbReference type="InterPro" id="IPR002797">
    <property type="entry name" value="Polysacc_synth"/>
</dbReference>
<dbReference type="EMBL" id="MUHY01000001">
    <property type="protein sequence ID" value="PSB92345.1"/>
    <property type="molecule type" value="Genomic_DNA"/>
</dbReference>
<dbReference type="RefSeq" id="WP_106182672.1">
    <property type="nucleotide sequence ID" value="NZ_MUHY01000001.1"/>
</dbReference>
<feature type="transmembrane region" description="Helical" evidence="6">
    <location>
        <begin position="147"/>
        <end position="165"/>
    </location>
</feature>
<keyword evidence="8" id="KW-1185">Reference proteome</keyword>
<feature type="transmembrane region" description="Helical" evidence="6">
    <location>
        <begin position="384"/>
        <end position="403"/>
    </location>
</feature>
<feature type="transmembrane region" description="Helical" evidence="6">
    <location>
        <begin position="326"/>
        <end position="348"/>
    </location>
</feature>
<organism evidence="7 8">
    <name type="scientific">Candidatus Pandoraea novymonadis</name>
    <dbReference type="NCBI Taxonomy" id="1808959"/>
    <lineage>
        <taxon>Bacteria</taxon>
        <taxon>Pseudomonadati</taxon>
        <taxon>Pseudomonadota</taxon>
        <taxon>Betaproteobacteria</taxon>
        <taxon>Burkholderiales</taxon>
        <taxon>Burkholderiaceae</taxon>
        <taxon>Pandoraea</taxon>
    </lineage>
</organism>
<evidence type="ECO:0000256" key="3">
    <source>
        <dbReference type="ARBA" id="ARBA00022692"/>
    </source>
</evidence>
<evidence type="ECO:0000256" key="1">
    <source>
        <dbReference type="ARBA" id="ARBA00004651"/>
    </source>
</evidence>
<name>A0ABX5FF62_9BURK</name>
<keyword evidence="3 6" id="KW-0812">Transmembrane</keyword>
<keyword evidence="2" id="KW-1003">Cell membrane</keyword>
<dbReference type="Pfam" id="PF01943">
    <property type="entry name" value="Polysacc_synt"/>
    <property type="match status" value="1"/>
</dbReference>
<comment type="subcellular location">
    <subcellularLocation>
        <location evidence="1">Cell membrane</location>
        <topology evidence="1">Multi-pass membrane protein</topology>
    </subcellularLocation>
</comment>
<feature type="transmembrane region" description="Helical" evidence="6">
    <location>
        <begin position="21"/>
        <end position="43"/>
    </location>
</feature>
<protein>
    <recommendedName>
        <fullName evidence="9">Lipopolysaccharide biosynthesis protein</fullName>
    </recommendedName>
</protein>
<evidence type="ECO:0000256" key="2">
    <source>
        <dbReference type="ARBA" id="ARBA00022475"/>
    </source>
</evidence>
<keyword evidence="4 6" id="KW-1133">Transmembrane helix</keyword>
<gene>
    <name evidence="7" type="ORF">BZL35_00585</name>
</gene>
<feature type="transmembrane region" description="Helical" evidence="6">
    <location>
        <begin position="171"/>
        <end position="190"/>
    </location>
</feature>
<accession>A0ABX5FF62</accession>
<proteinExistence type="predicted"/>
<dbReference type="InterPro" id="IPR050833">
    <property type="entry name" value="Poly_Biosynth_Transport"/>
</dbReference>
<reference evidence="7 8" key="1">
    <citation type="journal article" date="2017" name="Front. Microbiol.">
        <title>Genome of Ca. Pandoraea novymonadis, an Endosymbiotic Bacterium of the Trypanosomatid Novymonas esmeraldas.</title>
        <authorList>
            <person name="Kostygov A.Y."/>
            <person name="Butenko A."/>
            <person name="Nenarokova A."/>
            <person name="Tashyreva D."/>
            <person name="Flegontov P."/>
            <person name="Lukes J."/>
            <person name="Yurchenko V."/>
        </authorList>
    </citation>
    <scope>NUCLEOTIDE SEQUENCE [LARGE SCALE GENOMIC DNA]</scope>
    <source>
        <strain evidence="7 8">E262</strain>
    </source>
</reference>
<feature type="transmembrane region" description="Helical" evidence="6">
    <location>
        <begin position="110"/>
        <end position="135"/>
    </location>
</feature>
<feature type="transmembrane region" description="Helical" evidence="6">
    <location>
        <begin position="82"/>
        <end position="104"/>
    </location>
</feature>
<dbReference type="PANTHER" id="PTHR30250:SF11">
    <property type="entry name" value="O-ANTIGEN TRANSPORTER-RELATED"/>
    <property type="match status" value="1"/>
</dbReference>
<feature type="transmembrane region" description="Helical" evidence="6">
    <location>
        <begin position="360"/>
        <end position="378"/>
    </location>
</feature>
<feature type="transmembrane region" description="Helical" evidence="6">
    <location>
        <begin position="286"/>
        <end position="306"/>
    </location>
</feature>
<dbReference type="PANTHER" id="PTHR30250">
    <property type="entry name" value="PST FAMILY PREDICTED COLANIC ACID TRANSPORTER"/>
    <property type="match status" value="1"/>
</dbReference>
<feature type="transmembrane region" description="Helical" evidence="6">
    <location>
        <begin position="210"/>
        <end position="227"/>
    </location>
</feature>
<feature type="transmembrane region" description="Helical" evidence="6">
    <location>
        <begin position="247"/>
        <end position="274"/>
    </location>
</feature>